<dbReference type="PROSITE" id="PS51123">
    <property type="entry name" value="OMPA_2"/>
    <property type="match status" value="1"/>
</dbReference>
<comment type="caution">
    <text evidence="8">The sequence shown here is derived from an EMBL/GenBank/DDBJ whole genome shotgun (WGS) entry which is preliminary data.</text>
</comment>
<dbReference type="SUPFAM" id="SSF103088">
    <property type="entry name" value="OmpA-like"/>
    <property type="match status" value="1"/>
</dbReference>
<dbReference type="AlphaFoldDB" id="A0A4R4X1D4"/>
<organism evidence="8 9">
    <name type="scientific">Nonomuraea diastatica</name>
    <dbReference type="NCBI Taxonomy" id="1848329"/>
    <lineage>
        <taxon>Bacteria</taxon>
        <taxon>Bacillati</taxon>
        <taxon>Actinomycetota</taxon>
        <taxon>Actinomycetes</taxon>
        <taxon>Streptosporangiales</taxon>
        <taxon>Streptosporangiaceae</taxon>
        <taxon>Nonomuraea</taxon>
    </lineage>
</organism>
<dbReference type="PRINTS" id="PR01021">
    <property type="entry name" value="OMPADOMAIN"/>
</dbReference>
<dbReference type="Gene3D" id="3.30.1330.60">
    <property type="entry name" value="OmpA-like domain"/>
    <property type="match status" value="1"/>
</dbReference>
<sequence length="197" mass="20392">MYRSASALVLSLLATLTPAPSSSPSPPIQAPVEGGEPATAPVLDISGKTLDTGGKILDIGERISTLDESVTNETSGRQRTITVAADVLFAFDKATLTGKAESRLAQAAELLKAEAAGKPVKIDGYTDAKGSDAYNLELSRKRAEAVREALGKLVPGTDFAVAGHGEADPVAPNALPDGGDNPKGRAKNRRVEIGFTR</sequence>
<evidence type="ECO:0000256" key="4">
    <source>
        <dbReference type="PROSITE-ProRule" id="PRU00473"/>
    </source>
</evidence>
<protein>
    <submittedName>
        <fullName evidence="8">OmpA family protein</fullName>
    </submittedName>
</protein>
<evidence type="ECO:0000313" key="9">
    <source>
        <dbReference type="Proteomes" id="UP000294543"/>
    </source>
</evidence>
<keyword evidence="2 4" id="KW-0472">Membrane</keyword>
<dbReference type="InterPro" id="IPR036737">
    <property type="entry name" value="OmpA-like_sf"/>
</dbReference>
<evidence type="ECO:0000256" key="6">
    <source>
        <dbReference type="SAM" id="SignalP"/>
    </source>
</evidence>
<feature type="region of interest" description="Disordered" evidence="5">
    <location>
        <begin position="17"/>
        <end position="46"/>
    </location>
</feature>
<evidence type="ECO:0000256" key="1">
    <source>
        <dbReference type="ARBA" id="ARBA00004442"/>
    </source>
</evidence>
<name>A0A4R4X1D4_9ACTN</name>
<dbReference type="Proteomes" id="UP000294543">
    <property type="component" value="Unassembled WGS sequence"/>
</dbReference>
<dbReference type="CDD" id="cd07185">
    <property type="entry name" value="OmpA_C-like"/>
    <property type="match status" value="1"/>
</dbReference>
<comment type="subcellular location">
    <subcellularLocation>
        <location evidence="1">Cell outer membrane</location>
    </subcellularLocation>
</comment>
<feature type="chain" id="PRO_5020550437" evidence="6">
    <location>
        <begin position="22"/>
        <end position="197"/>
    </location>
</feature>
<feature type="region of interest" description="Disordered" evidence="5">
    <location>
        <begin position="164"/>
        <end position="197"/>
    </location>
</feature>
<dbReference type="GO" id="GO:0009279">
    <property type="term" value="C:cell outer membrane"/>
    <property type="evidence" value="ECO:0007669"/>
    <property type="project" value="UniProtKB-SubCell"/>
</dbReference>
<evidence type="ECO:0000256" key="5">
    <source>
        <dbReference type="SAM" id="MobiDB-lite"/>
    </source>
</evidence>
<dbReference type="InterPro" id="IPR006665">
    <property type="entry name" value="OmpA-like"/>
</dbReference>
<dbReference type="Pfam" id="PF00691">
    <property type="entry name" value="OmpA"/>
    <property type="match status" value="1"/>
</dbReference>
<dbReference type="PANTHER" id="PTHR30329">
    <property type="entry name" value="STATOR ELEMENT OF FLAGELLAR MOTOR COMPLEX"/>
    <property type="match status" value="1"/>
</dbReference>
<dbReference type="RefSeq" id="WP_132505958.1">
    <property type="nucleotide sequence ID" value="NZ_SMKP01000014.1"/>
</dbReference>
<evidence type="ECO:0000313" key="8">
    <source>
        <dbReference type="EMBL" id="TDD23996.1"/>
    </source>
</evidence>
<dbReference type="InterPro" id="IPR050330">
    <property type="entry name" value="Bact_OuterMem_StrucFunc"/>
</dbReference>
<gene>
    <name evidence="8" type="ORF">E1294_07010</name>
</gene>
<feature type="signal peptide" evidence="6">
    <location>
        <begin position="1"/>
        <end position="21"/>
    </location>
</feature>
<dbReference type="InterPro" id="IPR006664">
    <property type="entry name" value="OMP_bac"/>
</dbReference>
<dbReference type="PANTHER" id="PTHR30329:SF21">
    <property type="entry name" value="LIPOPROTEIN YIAD-RELATED"/>
    <property type="match status" value="1"/>
</dbReference>
<keyword evidence="6" id="KW-0732">Signal</keyword>
<keyword evidence="9" id="KW-1185">Reference proteome</keyword>
<evidence type="ECO:0000256" key="3">
    <source>
        <dbReference type="ARBA" id="ARBA00023237"/>
    </source>
</evidence>
<feature type="domain" description="OmpA-like" evidence="7">
    <location>
        <begin position="76"/>
        <end position="197"/>
    </location>
</feature>
<proteinExistence type="predicted"/>
<reference evidence="8 9" key="1">
    <citation type="submission" date="2019-03" db="EMBL/GenBank/DDBJ databases">
        <title>Draft genome sequences of novel Actinobacteria.</title>
        <authorList>
            <person name="Sahin N."/>
            <person name="Ay H."/>
            <person name="Saygin H."/>
        </authorList>
    </citation>
    <scope>NUCLEOTIDE SEQUENCE [LARGE SCALE GENOMIC DNA]</scope>
    <source>
        <strain evidence="8 9">KC712</strain>
    </source>
</reference>
<keyword evidence="3" id="KW-0998">Cell outer membrane</keyword>
<evidence type="ECO:0000259" key="7">
    <source>
        <dbReference type="PROSITE" id="PS51123"/>
    </source>
</evidence>
<dbReference type="EMBL" id="SMKP01000014">
    <property type="protein sequence ID" value="TDD23996.1"/>
    <property type="molecule type" value="Genomic_DNA"/>
</dbReference>
<evidence type="ECO:0000256" key="2">
    <source>
        <dbReference type="ARBA" id="ARBA00023136"/>
    </source>
</evidence>
<accession>A0A4R4X1D4</accession>
<dbReference type="OrthoDB" id="5166631at2"/>